<feature type="domain" description="Baseplate J-like C-terminal" evidence="2">
    <location>
        <begin position="212"/>
        <end position="293"/>
    </location>
</feature>
<dbReference type="Pfam" id="PF26078">
    <property type="entry name" value="Baseplate_J_M"/>
    <property type="match status" value="1"/>
</dbReference>
<evidence type="ECO:0000313" key="3">
    <source>
        <dbReference type="EMBL" id="ATG43664.1"/>
    </source>
</evidence>
<gene>
    <name evidence="3" type="ORF">PhaeoP13_01727</name>
</gene>
<dbReference type="InterPro" id="IPR014507">
    <property type="entry name" value="Baseplate_assembly_J_pred"/>
</dbReference>
<dbReference type="RefSeq" id="WP_096871475.1">
    <property type="nucleotide sequence ID" value="NZ_CP010767.1"/>
</dbReference>
<name>A0AAN1LAQ8_9RHOB</name>
<evidence type="ECO:0000259" key="1">
    <source>
        <dbReference type="Pfam" id="PF26078"/>
    </source>
</evidence>
<evidence type="ECO:0000313" key="4">
    <source>
        <dbReference type="Proteomes" id="UP000218606"/>
    </source>
</evidence>
<evidence type="ECO:0000259" key="2">
    <source>
        <dbReference type="Pfam" id="PF26079"/>
    </source>
</evidence>
<dbReference type="InterPro" id="IPR052726">
    <property type="entry name" value="Phage_Baseplate_Hub"/>
</dbReference>
<protein>
    <submittedName>
        <fullName evidence="3">Baseplate assembly protein J</fullName>
    </submittedName>
</protein>
<dbReference type="PANTHER" id="PTHR35862:SF1">
    <property type="entry name" value="FELS-2 PROPHAGE PROTEIN"/>
    <property type="match status" value="1"/>
</dbReference>
<feature type="domain" description="Baseplate J-like central" evidence="1">
    <location>
        <begin position="133"/>
        <end position="205"/>
    </location>
</feature>
<dbReference type="PANTHER" id="PTHR35862">
    <property type="entry name" value="FELS-2 PROPHAGE PROTEIN"/>
    <property type="match status" value="1"/>
</dbReference>
<organism evidence="3 4">
    <name type="scientific">Phaeobacter piscinae</name>
    <dbReference type="NCBI Taxonomy" id="1580596"/>
    <lineage>
        <taxon>Bacteria</taxon>
        <taxon>Pseudomonadati</taxon>
        <taxon>Pseudomonadota</taxon>
        <taxon>Alphaproteobacteria</taxon>
        <taxon>Rhodobacterales</taxon>
        <taxon>Roseobacteraceae</taxon>
        <taxon>Phaeobacter</taxon>
    </lineage>
</organism>
<dbReference type="Pfam" id="PF26079">
    <property type="entry name" value="Baseplate_J_C"/>
    <property type="match status" value="1"/>
</dbReference>
<sequence>MVDGFTSINLSQLPAPDVLQAVDFESALADMLAELRQRDPVFDALVESDPAYKILEIAAFYRTLAIQHGNDAARAVMPAYATGADLDHIAARYAVERLVIEPGDPQALPPVPPVLESDDALRRRMFLAFEGLSTAGPMGAYVFHALGADPDVGDASVQSPAPGEVLVTVLSRSGDGAAPAALLVAVDTALNADDVRPLTDLVTVQGAEILTYTIEAALTVLPGPDSAVVREAAERAASAYANQQRRLGADITLSGLYAALHQPGVQNVALVSPAADIAVSASQAAFCTAVSVSIWGANV</sequence>
<dbReference type="InterPro" id="IPR058531">
    <property type="entry name" value="Baseplate_J_M"/>
</dbReference>
<dbReference type="PIRSF" id="PIRSF020481">
    <property type="entry name" value="BAP"/>
    <property type="match status" value="1"/>
</dbReference>
<proteinExistence type="predicted"/>
<reference evidence="3 4" key="1">
    <citation type="journal article" date="2017" name="Front. Microbiol.">
        <title>Phaeobacter piscinae sp. nov., a species of the Roseobacter group and potential aquaculture probiont.</title>
        <authorList>
            <person name="Sonnenschein E.C."/>
            <person name="Phippen C.B.W."/>
            <person name="Nielsen K.F."/>
            <person name="Mateiu R.V."/>
            <person name="Melchiorsen J."/>
            <person name="Gram L."/>
            <person name="Overmann J."/>
            <person name="Freese H.M."/>
        </authorList>
    </citation>
    <scope>NUCLEOTIDE SEQUENCE [LARGE SCALE GENOMIC DNA]</scope>
    <source>
        <strain evidence="3 4">P13</strain>
    </source>
</reference>
<dbReference type="AlphaFoldDB" id="A0AAN1LAQ8"/>
<dbReference type="EMBL" id="CP010767">
    <property type="protein sequence ID" value="ATG43664.1"/>
    <property type="molecule type" value="Genomic_DNA"/>
</dbReference>
<dbReference type="Proteomes" id="UP000218606">
    <property type="component" value="Chromosome"/>
</dbReference>
<accession>A0AAN1LAQ8</accession>
<dbReference type="InterPro" id="IPR058530">
    <property type="entry name" value="Baseplate_J-like_C"/>
</dbReference>